<keyword evidence="3" id="KW-0472">Membrane</keyword>
<evidence type="ECO:0000256" key="2">
    <source>
        <dbReference type="SAM" id="MobiDB-lite"/>
    </source>
</evidence>
<accession>A0A1Y4SQA9</accession>
<dbReference type="OrthoDB" id="9797191at2"/>
<comment type="caution">
    <text evidence="5">The sequence shown here is derived from an EMBL/GenBank/DDBJ whole genome shotgun (WGS) entry which is preliminary data.</text>
</comment>
<feature type="transmembrane region" description="Helical" evidence="3">
    <location>
        <begin position="12"/>
        <end position="34"/>
    </location>
</feature>
<dbReference type="RefSeq" id="WP_087359801.1">
    <property type="nucleotide sequence ID" value="NZ_NFLJ01000046.1"/>
</dbReference>
<dbReference type="InterPro" id="IPR052913">
    <property type="entry name" value="Glycopeptide_resist_protein"/>
</dbReference>
<feature type="compositionally biased region" description="Low complexity" evidence="2">
    <location>
        <begin position="526"/>
        <end position="548"/>
    </location>
</feature>
<protein>
    <recommendedName>
        <fullName evidence="4">G5 domain-containing protein</fullName>
    </recommendedName>
</protein>
<evidence type="ECO:0000256" key="1">
    <source>
        <dbReference type="ARBA" id="ARBA00022729"/>
    </source>
</evidence>
<dbReference type="Gene3D" id="2.20.230.10">
    <property type="entry name" value="Resuscitation-promoting factor rpfb"/>
    <property type="match status" value="1"/>
</dbReference>
<keyword evidence="6" id="KW-1185">Reference proteome</keyword>
<dbReference type="InterPro" id="IPR011098">
    <property type="entry name" value="G5_dom"/>
</dbReference>
<organism evidence="5 6">
    <name type="scientific">Massilimicrobiota timonensis</name>
    <dbReference type="NCBI Taxonomy" id="1776392"/>
    <lineage>
        <taxon>Bacteria</taxon>
        <taxon>Bacillati</taxon>
        <taxon>Bacillota</taxon>
        <taxon>Erysipelotrichia</taxon>
        <taxon>Erysipelotrichales</taxon>
        <taxon>Erysipelotrichaceae</taxon>
        <taxon>Massilimicrobiota</taxon>
    </lineage>
</organism>
<gene>
    <name evidence="5" type="ORF">B5E75_12595</name>
</gene>
<feature type="region of interest" description="Disordered" evidence="2">
    <location>
        <begin position="503"/>
        <end position="548"/>
    </location>
</feature>
<keyword evidence="3" id="KW-1133">Transmembrane helix</keyword>
<dbReference type="Pfam" id="PF04294">
    <property type="entry name" value="VanW"/>
    <property type="match status" value="1"/>
</dbReference>
<sequence length="548" mass="61430">MKYKKWLKNKKVMIPAGMICVLLTIYLILCIMAGTGDFVSNTTINGIKVGQLTQSKAIETLNQQFEDDTEKLLIKMKAKDQTYTIDFTGNVSFDAKKGVEKIIKNKGNFLTRGYDYLMNHDFVIPVTIQSENQMKEAIQKSQILNYDTAQKTTYELGKQKIIFKKGHNGERTTEKLVIQQIQQAFKDYDFQKEIQCHLEQTHLEDNEMQSIYKELATEAKNATLDKNNDYAIVDAKVGVAYDLEKAQEVFLKTKEGETFEVSAKITQPDISTEDLKENLFKDVLGSYSTYVSGSSVRKNNVRLAGIKCNSILLPGEEFSFNKQVGQRTTARGFGAAGAYRDGETVNEVGGGICQSSSTLYNAVLLSNLEVTLRSNHSYVSSYVPIGRDATVSWGGPDFKFKNNRDYPIKIEMSYSGSRLYCKILGTDVDGTYVKITSQKLSSTPFQTQYIDDPTLELGKEKVQTSGYTGAKAQSYRYVYDKNGNLISSKKEAYSVYKKRDKVVKRGTKPVEVTPIQPVPEAPADNSTQESSPQTQPSTNQQPQTPIVQ</sequence>
<keyword evidence="3" id="KW-0812">Transmembrane</keyword>
<evidence type="ECO:0000313" key="6">
    <source>
        <dbReference type="Proteomes" id="UP000195305"/>
    </source>
</evidence>
<reference evidence="5 6" key="1">
    <citation type="journal article" date="2018" name="BMC Genomics">
        <title>Whole genome sequencing and function prediction of 133 gut anaerobes isolated from chicken caecum in pure cultures.</title>
        <authorList>
            <person name="Medvecky M."/>
            <person name="Cejkova D."/>
            <person name="Polansky O."/>
            <person name="Karasova D."/>
            <person name="Kubasova T."/>
            <person name="Cizek A."/>
            <person name="Rychlik I."/>
        </authorList>
    </citation>
    <scope>NUCLEOTIDE SEQUENCE [LARGE SCALE GENOMIC DNA]</scope>
    <source>
        <strain evidence="5 6">An13</strain>
    </source>
</reference>
<evidence type="ECO:0000313" key="5">
    <source>
        <dbReference type="EMBL" id="OUQ32086.1"/>
    </source>
</evidence>
<dbReference type="InterPro" id="IPR007391">
    <property type="entry name" value="Vancomycin_resist_VanW"/>
</dbReference>
<name>A0A1Y4SQA9_9FIRM</name>
<dbReference type="SMART" id="SM01208">
    <property type="entry name" value="G5"/>
    <property type="match status" value="1"/>
</dbReference>
<proteinExistence type="predicted"/>
<keyword evidence="1" id="KW-0732">Signal</keyword>
<dbReference type="Pfam" id="PF07501">
    <property type="entry name" value="G5"/>
    <property type="match status" value="1"/>
</dbReference>
<evidence type="ECO:0000259" key="4">
    <source>
        <dbReference type="PROSITE" id="PS51109"/>
    </source>
</evidence>
<dbReference type="AlphaFoldDB" id="A0A1Y4SQA9"/>
<dbReference type="PANTHER" id="PTHR35788">
    <property type="entry name" value="EXPORTED PROTEIN-RELATED"/>
    <property type="match status" value="1"/>
</dbReference>
<feature type="domain" description="G5" evidence="4">
    <location>
        <begin position="428"/>
        <end position="509"/>
    </location>
</feature>
<dbReference type="Proteomes" id="UP000195305">
    <property type="component" value="Unassembled WGS sequence"/>
</dbReference>
<dbReference type="EMBL" id="NFLJ01000046">
    <property type="protein sequence ID" value="OUQ32086.1"/>
    <property type="molecule type" value="Genomic_DNA"/>
</dbReference>
<dbReference type="PROSITE" id="PS51109">
    <property type="entry name" value="G5"/>
    <property type="match status" value="1"/>
</dbReference>
<dbReference type="PANTHER" id="PTHR35788:SF1">
    <property type="entry name" value="EXPORTED PROTEIN"/>
    <property type="match status" value="1"/>
</dbReference>
<evidence type="ECO:0000256" key="3">
    <source>
        <dbReference type="SAM" id="Phobius"/>
    </source>
</evidence>